<dbReference type="InterPro" id="IPR024708">
    <property type="entry name" value="Catalase_AS"/>
</dbReference>
<comment type="function">
    <text evidence="2 12">Occurs in almost all aerobically respiring organisms and serves to protect cells from the toxic effects of hydrogen peroxide.</text>
</comment>
<comment type="cofactor">
    <cofactor evidence="1 12 14">
        <name>heme</name>
        <dbReference type="ChEBI" id="CHEBI:30413"/>
    </cofactor>
</comment>
<reference evidence="19 20" key="1">
    <citation type="journal article" date="2014" name="Genome Biol. Evol.">
        <title>Comparative genomics and transcriptomics analyses reveal divergent lifestyle features of nematode endoparasitic fungus Hirsutella minnesotensis.</title>
        <authorList>
            <person name="Lai Y."/>
            <person name="Liu K."/>
            <person name="Zhang X."/>
            <person name="Zhang X."/>
            <person name="Li K."/>
            <person name="Wang N."/>
            <person name="Shu C."/>
            <person name="Wu Y."/>
            <person name="Wang C."/>
            <person name="Bushley K.E."/>
            <person name="Xiang M."/>
            <person name="Liu X."/>
        </authorList>
    </citation>
    <scope>NUCLEOTIDE SEQUENCE [LARGE SCALE GENOMIC DNA]</scope>
    <source>
        <strain evidence="19 20">3608</strain>
    </source>
</reference>
<dbReference type="InterPro" id="IPR041399">
    <property type="entry name" value="Catalase_large_C"/>
</dbReference>
<dbReference type="SUPFAM" id="SSF56634">
    <property type="entry name" value="Heme-dependent catalase-like"/>
    <property type="match status" value="1"/>
</dbReference>
<feature type="active site" evidence="13">
    <location>
        <position position="88"/>
    </location>
</feature>
<dbReference type="GO" id="GO:0046872">
    <property type="term" value="F:metal ion binding"/>
    <property type="evidence" value="ECO:0007669"/>
    <property type="project" value="UniProtKB-KW"/>
</dbReference>
<dbReference type="GO" id="GO:0020037">
    <property type="term" value="F:heme binding"/>
    <property type="evidence" value="ECO:0007669"/>
    <property type="project" value="UniProtKB-UniRule"/>
</dbReference>
<dbReference type="Gene3D" id="3.40.50.880">
    <property type="match status" value="1"/>
</dbReference>
<sequence length="737" mass="82899">MSNIVPDVIKQKVMGSSDKKDSQLSGYTVEPTKDSRITTDYGVKQTNTEHWLAVTRPDQHGPQLLEDNTGREKIHKFDHERIPERVVHARGAGAFGTFRLFESAADITSAKVFTDTSRETPVFVRFSTVLGSRGSADTVRDVRGFAVKLYTPEGNLDWVGNSIPVFHIQDGMQFPDLAHALKPEPDTEVPQAQTAHNNAWDWLYLRQEATHMVMWSMSDRTIPRSYRMMQGFGVNTFTMTNDQGARSFVKIHFTPELGVHSFVWDEALKLAGQDPDFHRKDLYEAIDNGVFPRWKFGIQVLPESKEHDFDFDILDPTKLWPEDQVPIRYIGQLELNRNVDNYHACTEQVAFCTSHVVPGIGFSDDPLLQVRNFSYFDTQISRLGINWQELPINRPLCPVLNFNRDGAMRHTIHKGQANYYPNRFEVQPPATKEEGGYAEYPQKVEGIKARTKSAKFRDYWTQAQLFYNSMSEHEKSHMKAAFSFELDHCDDPVVYSRITQRLAEIDFSLAQTVAEQVGGDKPKKSERKNHGKKAKGLSQTEFLPEQPTIATRRIAIIIADGYDPVAFGAMQGALKAAKAFPFVIGPRRSAIYAAGEDSSSGKGIVPDHHLEGMRSTMFDALLIPGGEKSISTLSKNGRAIHWIREAFGHLKPIGATGEAAVLVNQAIQLNQISVSSNSEATESYGVVTLKDTKPESFKEVVSIVKGANGFLEQFMYTTSQHKCWRRELDGLSTLVAY</sequence>
<feature type="domain" description="Catalase core" evidence="18">
    <location>
        <begin position="38"/>
        <end position="428"/>
    </location>
</feature>
<dbReference type="PRINTS" id="PR00067">
    <property type="entry name" value="CATALASE"/>
</dbReference>
<comment type="similarity">
    <text evidence="3 12 15">Belongs to the catalase family.</text>
</comment>
<dbReference type="PANTHER" id="PTHR42821">
    <property type="entry name" value="CATALASE"/>
    <property type="match status" value="1"/>
</dbReference>
<dbReference type="GO" id="GO:0042744">
    <property type="term" value="P:hydrogen peroxide catabolic process"/>
    <property type="evidence" value="ECO:0007669"/>
    <property type="project" value="UniProtKB-UniRule"/>
</dbReference>
<evidence type="ECO:0000256" key="11">
    <source>
        <dbReference type="ARBA" id="ARBA00049254"/>
    </source>
</evidence>
<dbReference type="AlphaFoldDB" id="A0A0F8A659"/>
<dbReference type="Gene3D" id="1.20.1370.20">
    <property type="match status" value="1"/>
</dbReference>
<dbReference type="GO" id="GO:0005829">
    <property type="term" value="C:cytosol"/>
    <property type="evidence" value="ECO:0007669"/>
    <property type="project" value="TreeGrafter"/>
</dbReference>
<evidence type="ECO:0000313" key="19">
    <source>
        <dbReference type="EMBL" id="KJZ76509.1"/>
    </source>
</evidence>
<evidence type="ECO:0000256" key="10">
    <source>
        <dbReference type="ARBA" id="ARBA00023324"/>
    </source>
</evidence>
<dbReference type="InterPro" id="IPR024712">
    <property type="entry name" value="Catalase_clade2"/>
</dbReference>
<dbReference type="SUPFAM" id="SSF52317">
    <property type="entry name" value="Class I glutamine amidotransferase-like"/>
    <property type="match status" value="1"/>
</dbReference>
<name>A0A0F8A659_9HYPO</name>
<feature type="region of interest" description="Disordered" evidence="17">
    <location>
        <begin position="516"/>
        <end position="538"/>
    </location>
</feature>
<evidence type="ECO:0000256" key="6">
    <source>
        <dbReference type="ARBA" id="ARBA00022617"/>
    </source>
</evidence>
<gene>
    <name evidence="19" type="ORF">HIM_04238</name>
</gene>
<dbReference type="InterPro" id="IPR011614">
    <property type="entry name" value="Catalase_core"/>
</dbReference>
<evidence type="ECO:0000256" key="5">
    <source>
        <dbReference type="ARBA" id="ARBA00022559"/>
    </source>
</evidence>
<evidence type="ECO:0000256" key="2">
    <source>
        <dbReference type="ARBA" id="ARBA00003918"/>
    </source>
</evidence>
<comment type="function">
    <text evidence="16">Catalyzes the degradation of hydrogen peroxide (H(2)O(2)) generated by peroxisomal oxidases to water and oxygen, thereby protecting cells from the toxic effects of hydrogen peroxide.</text>
</comment>
<evidence type="ECO:0000256" key="12">
    <source>
        <dbReference type="PIRNR" id="PIRNR038927"/>
    </source>
</evidence>
<dbReference type="FunFam" id="1.20.1370.20:FF:000001">
    <property type="entry name" value="Catalase HPII"/>
    <property type="match status" value="1"/>
</dbReference>
<dbReference type="InterPro" id="IPR043156">
    <property type="entry name" value="Catalase_clade2_helical"/>
</dbReference>
<dbReference type="InterPro" id="IPR002226">
    <property type="entry name" value="Catalase_haem_BS"/>
</dbReference>
<dbReference type="EMBL" id="KQ030511">
    <property type="protein sequence ID" value="KJZ76509.1"/>
    <property type="molecule type" value="Genomic_DNA"/>
</dbReference>
<dbReference type="Pfam" id="PF06628">
    <property type="entry name" value="Catalase-rel"/>
    <property type="match status" value="1"/>
</dbReference>
<evidence type="ECO:0000313" key="20">
    <source>
        <dbReference type="Proteomes" id="UP000054481"/>
    </source>
</evidence>
<evidence type="ECO:0000256" key="7">
    <source>
        <dbReference type="ARBA" id="ARBA00022723"/>
    </source>
</evidence>
<evidence type="ECO:0000256" key="15">
    <source>
        <dbReference type="RuleBase" id="RU000498"/>
    </source>
</evidence>
<evidence type="ECO:0000256" key="13">
    <source>
        <dbReference type="PIRSR" id="PIRSR038927-1"/>
    </source>
</evidence>
<dbReference type="Proteomes" id="UP000054481">
    <property type="component" value="Unassembled WGS sequence"/>
</dbReference>
<keyword evidence="5 12" id="KW-0575">Peroxidase</keyword>
<evidence type="ECO:0000256" key="3">
    <source>
        <dbReference type="ARBA" id="ARBA00005329"/>
    </source>
</evidence>
<dbReference type="EC" id="1.11.1.6" evidence="4 12"/>
<dbReference type="InterPro" id="IPR029062">
    <property type="entry name" value="Class_I_gatase-like"/>
</dbReference>
<comment type="catalytic activity">
    <reaction evidence="11 12 15">
        <text>2 H2O2 = O2 + 2 H2O</text>
        <dbReference type="Rhea" id="RHEA:20309"/>
        <dbReference type="ChEBI" id="CHEBI:15377"/>
        <dbReference type="ChEBI" id="CHEBI:15379"/>
        <dbReference type="ChEBI" id="CHEBI:16240"/>
        <dbReference type="EC" id="1.11.1.6"/>
    </reaction>
</comment>
<keyword evidence="7 12" id="KW-0479">Metal-binding</keyword>
<dbReference type="SMART" id="SM01060">
    <property type="entry name" value="Catalase"/>
    <property type="match status" value="1"/>
</dbReference>
<keyword evidence="9 12" id="KW-0408">Iron</keyword>
<feature type="active site" evidence="13">
    <location>
        <position position="161"/>
    </location>
</feature>
<dbReference type="PROSITE" id="PS00438">
    <property type="entry name" value="CATALASE_2"/>
    <property type="match status" value="1"/>
</dbReference>
<feature type="binding site" description="axial binding residue" evidence="14">
    <location>
        <position position="375"/>
    </location>
    <ligand>
        <name>heme</name>
        <dbReference type="ChEBI" id="CHEBI:30413"/>
    </ligand>
    <ligandPart>
        <name>Fe</name>
        <dbReference type="ChEBI" id="CHEBI:18248"/>
    </ligandPart>
</feature>
<keyword evidence="20" id="KW-1185">Reference proteome</keyword>
<proteinExistence type="inferred from homology"/>
<feature type="compositionally biased region" description="Basic residues" evidence="17">
    <location>
        <begin position="524"/>
        <end position="535"/>
    </location>
</feature>
<keyword evidence="6 12" id="KW-0349">Heme</keyword>
<dbReference type="InterPro" id="IPR010582">
    <property type="entry name" value="Catalase_immune_responsive"/>
</dbReference>
<dbReference type="PANTHER" id="PTHR42821:SF1">
    <property type="entry name" value="CATALASE-B"/>
    <property type="match status" value="1"/>
</dbReference>
<evidence type="ECO:0000256" key="9">
    <source>
        <dbReference type="ARBA" id="ARBA00023004"/>
    </source>
</evidence>
<dbReference type="GO" id="GO:0004096">
    <property type="term" value="F:catalase activity"/>
    <property type="evidence" value="ECO:0007669"/>
    <property type="project" value="UniProtKB-UniRule"/>
</dbReference>
<accession>A0A0F8A659</accession>
<evidence type="ECO:0000256" key="17">
    <source>
        <dbReference type="SAM" id="MobiDB-lite"/>
    </source>
</evidence>
<dbReference type="InterPro" id="IPR018028">
    <property type="entry name" value="Catalase"/>
</dbReference>
<dbReference type="PROSITE" id="PS00437">
    <property type="entry name" value="CATALASE_1"/>
    <property type="match status" value="1"/>
</dbReference>
<dbReference type="GO" id="GO:0006979">
    <property type="term" value="P:response to oxidative stress"/>
    <property type="evidence" value="ECO:0007669"/>
    <property type="project" value="InterPro"/>
</dbReference>
<dbReference type="OrthoDB" id="6880011at2759"/>
<evidence type="ECO:0000259" key="18">
    <source>
        <dbReference type="SMART" id="SM01060"/>
    </source>
</evidence>
<dbReference type="InterPro" id="IPR020835">
    <property type="entry name" value="Catalase_sf"/>
</dbReference>
<dbReference type="Gene3D" id="2.40.180.10">
    <property type="entry name" value="Catalase core domain"/>
    <property type="match status" value="1"/>
</dbReference>
<dbReference type="PROSITE" id="PS51402">
    <property type="entry name" value="CATALASE_3"/>
    <property type="match status" value="1"/>
</dbReference>
<dbReference type="FunFam" id="2.40.180.10:FF:000003">
    <property type="entry name" value="Catalase"/>
    <property type="match status" value="1"/>
</dbReference>
<evidence type="ECO:0000256" key="16">
    <source>
        <dbReference type="RuleBase" id="RU004142"/>
    </source>
</evidence>
<evidence type="ECO:0000256" key="8">
    <source>
        <dbReference type="ARBA" id="ARBA00023002"/>
    </source>
</evidence>
<protein>
    <recommendedName>
        <fullName evidence="4 12">Catalase</fullName>
        <ecNumber evidence="4 12">1.11.1.6</ecNumber>
    </recommendedName>
</protein>
<dbReference type="CDD" id="cd03132">
    <property type="entry name" value="GATase1_catalase"/>
    <property type="match status" value="1"/>
</dbReference>
<dbReference type="Pfam" id="PF18011">
    <property type="entry name" value="Catalase_C"/>
    <property type="match status" value="1"/>
</dbReference>
<evidence type="ECO:0000256" key="14">
    <source>
        <dbReference type="PIRSR" id="PIRSR038927-2"/>
    </source>
</evidence>
<evidence type="ECO:0000256" key="1">
    <source>
        <dbReference type="ARBA" id="ARBA00001971"/>
    </source>
</evidence>
<keyword evidence="8 12" id="KW-0560">Oxidoreductase</keyword>
<organism evidence="19 20">
    <name type="scientific">Hirsutella minnesotensis 3608</name>
    <dbReference type="NCBI Taxonomy" id="1043627"/>
    <lineage>
        <taxon>Eukaryota</taxon>
        <taxon>Fungi</taxon>
        <taxon>Dikarya</taxon>
        <taxon>Ascomycota</taxon>
        <taxon>Pezizomycotina</taxon>
        <taxon>Sordariomycetes</taxon>
        <taxon>Hypocreomycetidae</taxon>
        <taxon>Hypocreales</taxon>
        <taxon>Ophiocordycipitaceae</taxon>
        <taxon>Hirsutella</taxon>
    </lineage>
</organism>
<evidence type="ECO:0000256" key="4">
    <source>
        <dbReference type="ARBA" id="ARBA00012314"/>
    </source>
</evidence>
<dbReference type="Pfam" id="PF00199">
    <property type="entry name" value="Catalase"/>
    <property type="match status" value="1"/>
</dbReference>
<keyword evidence="10 12" id="KW-0376">Hydrogen peroxide</keyword>
<dbReference type="PIRSF" id="PIRSF038927">
    <property type="entry name" value="Catalase_clade2"/>
    <property type="match status" value="1"/>
</dbReference>